<comment type="caution">
    <text evidence="2">The sequence shown here is derived from an EMBL/GenBank/DDBJ whole genome shotgun (WGS) entry which is preliminary data.</text>
</comment>
<dbReference type="GO" id="GO:0032259">
    <property type="term" value="P:methylation"/>
    <property type="evidence" value="ECO:0007669"/>
    <property type="project" value="UniProtKB-KW"/>
</dbReference>
<dbReference type="InterPro" id="IPR038071">
    <property type="entry name" value="UROD/MetE-like_sf"/>
</dbReference>
<dbReference type="Proteomes" id="UP000077885">
    <property type="component" value="Unassembled WGS sequence"/>
</dbReference>
<keyword evidence="3" id="KW-1185">Reference proteome</keyword>
<dbReference type="Gene3D" id="3.20.20.210">
    <property type="match status" value="1"/>
</dbReference>
<dbReference type="InterPro" id="IPR002629">
    <property type="entry name" value="Met_Synth_C/arc"/>
</dbReference>
<dbReference type="GO" id="GO:0003871">
    <property type="term" value="F:5-methyltetrahydropteroyltriglutamate-homocysteine S-methyltransferase activity"/>
    <property type="evidence" value="ECO:0007669"/>
    <property type="project" value="InterPro"/>
</dbReference>
<feature type="domain" description="Cobalamin-independent methionine synthase MetE C-terminal/archaeal" evidence="1">
    <location>
        <begin position="10"/>
        <end position="341"/>
    </location>
</feature>
<dbReference type="RefSeq" id="WP_067594586.1">
    <property type="nucleotide sequence ID" value="NZ_LXSL01000030.1"/>
</dbReference>
<keyword evidence="2" id="KW-0489">Methyltransferase</keyword>
<dbReference type="STRING" id="1795827.A7P95_09620"/>
<evidence type="ECO:0000313" key="3">
    <source>
        <dbReference type="Proteomes" id="UP000077885"/>
    </source>
</evidence>
<dbReference type="Pfam" id="PF01717">
    <property type="entry name" value="Meth_synt_2"/>
    <property type="match status" value="1"/>
</dbReference>
<dbReference type="CDD" id="cd03311">
    <property type="entry name" value="CIMS_C_terminal_like"/>
    <property type="match status" value="1"/>
</dbReference>
<dbReference type="PANTHER" id="PTHR43844:SF1">
    <property type="entry name" value="METHIONINE SYNTHASE"/>
    <property type="match status" value="1"/>
</dbReference>
<organism evidence="2 3">
    <name type="scientific">Eikenella longinqua</name>
    <dbReference type="NCBI Taxonomy" id="1795827"/>
    <lineage>
        <taxon>Bacteria</taxon>
        <taxon>Pseudomonadati</taxon>
        <taxon>Pseudomonadota</taxon>
        <taxon>Betaproteobacteria</taxon>
        <taxon>Neisseriales</taxon>
        <taxon>Neisseriaceae</taxon>
        <taxon>Eikenella</taxon>
    </lineage>
</organism>
<dbReference type="GO" id="GO:0008270">
    <property type="term" value="F:zinc ion binding"/>
    <property type="evidence" value="ECO:0007669"/>
    <property type="project" value="InterPro"/>
</dbReference>
<dbReference type="SUPFAM" id="SSF51726">
    <property type="entry name" value="UROD/MetE-like"/>
    <property type="match status" value="1"/>
</dbReference>
<dbReference type="EMBL" id="LXSL01000030">
    <property type="protein sequence ID" value="OAM26428.1"/>
    <property type="molecule type" value="Genomic_DNA"/>
</dbReference>
<sequence length="365" mass="41371">MSKTLPLHADTVGSYLRTAALKQARADFAAGKISREALTRVEDQEIAKLVQDQLDAGIQIITDGEFRRSWWHIDFLENLNGIEGFIPEQAYAFKDTEVRKYNTRCNGKVSWNPNHPFIQHYQSLEKIVGGRGIVKYTIPSPNQLMYPFIWDTGVYESKQAFAEDVRQTYKDAIRAFYDAGCRYLQIDDVYWGTLCNNYGKPDFDFEDSKRYALENVQAILADKPAGMTITTHVCRGNYKSSYLLSGAYDPVAPDLFGKTAYDGYFLEYDNERSGGFEPLKYFNDNPHKGRIVLGLITSKFPELEDKAAVKARIAEAAQIVPLEQLALSPQCGFASTEEGNIMTEAQQWAKVRLVEEIAKEVWGED</sequence>
<proteinExistence type="predicted"/>
<dbReference type="OrthoDB" id="6430685at2"/>
<accession>A0A1A9RW98</accession>
<dbReference type="NCBIfam" id="NF005085">
    <property type="entry name" value="PRK06520.1"/>
    <property type="match status" value="1"/>
</dbReference>
<gene>
    <name evidence="2" type="ORF">A7P95_09620</name>
</gene>
<name>A0A1A9RW98_9NEIS</name>
<dbReference type="AlphaFoldDB" id="A0A1A9RW98"/>
<evidence type="ECO:0000313" key="2">
    <source>
        <dbReference type="EMBL" id="OAM26428.1"/>
    </source>
</evidence>
<dbReference type="PANTHER" id="PTHR43844">
    <property type="entry name" value="METHIONINE SYNTHASE"/>
    <property type="match status" value="1"/>
</dbReference>
<dbReference type="GO" id="GO:0009086">
    <property type="term" value="P:methionine biosynthetic process"/>
    <property type="evidence" value="ECO:0007669"/>
    <property type="project" value="InterPro"/>
</dbReference>
<evidence type="ECO:0000259" key="1">
    <source>
        <dbReference type="Pfam" id="PF01717"/>
    </source>
</evidence>
<keyword evidence="2" id="KW-0808">Transferase</keyword>
<protein>
    <submittedName>
        <fullName evidence="2">5-methyltetrahydropteroyltriglutamate--homocysteine methyltransferase</fullName>
    </submittedName>
</protein>
<reference evidence="3" key="1">
    <citation type="submission" date="2016-05" db="EMBL/GenBank/DDBJ databases">
        <title>Draft genome of Corynebacterium afermentans subsp. afermentans LCDC 88199T.</title>
        <authorList>
            <person name="Bernier A.-M."/>
            <person name="Bernard K."/>
        </authorList>
    </citation>
    <scope>NUCLEOTIDE SEQUENCE [LARGE SCALE GENOMIC DNA]</scope>
    <source>
        <strain evidence="3">NML02-A-017</strain>
    </source>
</reference>